<sequence length="91" mass="10747">MSNKRTVKKKIKDEYQRLEEDILHYMSVNKNQELTKPKAQLSELKEARKNFVSELNHAEKVTGQFVNDLLKKVVDDVDKRYKDLKALISKK</sequence>
<name>A0A0S2I4U1_9BACT</name>
<proteinExistence type="predicted"/>
<evidence type="ECO:0000313" key="3">
    <source>
        <dbReference type="Proteomes" id="UP000064893"/>
    </source>
</evidence>
<dbReference type="Proteomes" id="UP000064893">
    <property type="component" value="Chromosome"/>
</dbReference>
<keyword evidence="3" id="KW-1185">Reference proteome</keyword>
<evidence type="ECO:0000256" key="1">
    <source>
        <dbReference type="SAM" id="Coils"/>
    </source>
</evidence>
<gene>
    <name evidence="2" type="ORF">L21SP5_03591</name>
</gene>
<organism evidence="2 3">
    <name type="scientific">Salinivirga cyanobacteriivorans</name>
    <dbReference type="NCBI Taxonomy" id="1307839"/>
    <lineage>
        <taxon>Bacteria</taxon>
        <taxon>Pseudomonadati</taxon>
        <taxon>Bacteroidota</taxon>
        <taxon>Bacteroidia</taxon>
        <taxon>Bacteroidales</taxon>
        <taxon>Salinivirgaceae</taxon>
        <taxon>Salinivirga</taxon>
    </lineage>
</organism>
<dbReference type="STRING" id="1307839.L21SP5_03591"/>
<accession>A0A0S2I4U1</accession>
<dbReference type="EMBL" id="CP013118">
    <property type="protein sequence ID" value="ALO17197.1"/>
    <property type="molecule type" value="Genomic_DNA"/>
</dbReference>
<reference evidence="2 3" key="1">
    <citation type="submission" date="2015-11" db="EMBL/GenBank/DDBJ databases">
        <title>Description and complete genome sequence of a novel strain predominating in hypersaline microbial mats and representing a new family of the Bacteriodetes phylum.</title>
        <authorList>
            <person name="Spring S."/>
            <person name="Bunk B."/>
            <person name="Sproer C."/>
            <person name="Klenk H.-P."/>
        </authorList>
    </citation>
    <scope>NUCLEOTIDE SEQUENCE [LARGE SCALE GENOMIC DNA]</scope>
    <source>
        <strain evidence="2 3">L21-Spi-D4</strain>
    </source>
</reference>
<dbReference type="RefSeq" id="WP_057954514.1">
    <property type="nucleotide sequence ID" value="NZ_CP013118.1"/>
</dbReference>
<keyword evidence="1" id="KW-0175">Coiled coil</keyword>
<dbReference type="KEGG" id="blq:L21SP5_03591"/>
<protein>
    <submittedName>
        <fullName evidence="2">Uncharacterized protein</fullName>
    </submittedName>
</protein>
<feature type="coiled-coil region" evidence="1">
    <location>
        <begin position="1"/>
        <end position="61"/>
    </location>
</feature>
<dbReference type="AlphaFoldDB" id="A0A0S2I4U1"/>
<evidence type="ECO:0000313" key="2">
    <source>
        <dbReference type="EMBL" id="ALO17197.1"/>
    </source>
</evidence>